<dbReference type="EMBL" id="JROC01000037">
    <property type="protein sequence ID" value="KGL66321.1"/>
    <property type="molecule type" value="Genomic_DNA"/>
</dbReference>
<dbReference type="AlphaFoldDB" id="A0A099YA97"/>
<gene>
    <name evidence="3" type="ORF">LMUP508_00117</name>
    <name evidence="2" type="ORF">LX03_10055</name>
</gene>
<evidence type="ECO:0000313" key="5">
    <source>
        <dbReference type="Proteomes" id="UP000365705"/>
    </source>
</evidence>
<dbReference type="Proteomes" id="UP000030001">
    <property type="component" value="Unassembled WGS sequence"/>
</dbReference>
<evidence type="ECO:0000259" key="1">
    <source>
        <dbReference type="Pfam" id="PF24710"/>
    </source>
</evidence>
<dbReference type="EMBL" id="CABFNH010000001">
    <property type="protein sequence ID" value="VTZ88008.1"/>
    <property type="molecule type" value="Genomic_DNA"/>
</dbReference>
<evidence type="ECO:0000313" key="3">
    <source>
        <dbReference type="EMBL" id="VTZ88008.1"/>
    </source>
</evidence>
<sequence length="108" mass="12149">MSKKDQYPVSRYTGLPVEDDGNGGYQLHYDANGQIRLHTWRTGKHTKGRFRRIGQLMLTENGLMVMIVKSEPMAFKDRHSEVPLGRFLSVDADSATLAKGLAILDQQS</sequence>
<organism evidence="2 4">
    <name type="scientific">Limosilactobacillus mucosae</name>
    <name type="common">Lactobacillus mucosae</name>
    <dbReference type="NCBI Taxonomy" id="97478"/>
    <lineage>
        <taxon>Bacteria</taxon>
        <taxon>Bacillati</taxon>
        <taxon>Bacillota</taxon>
        <taxon>Bacilli</taxon>
        <taxon>Lactobacillales</taxon>
        <taxon>Lactobacillaceae</taxon>
        <taxon>Limosilactobacillus</taxon>
    </lineage>
</organism>
<reference evidence="2 4" key="1">
    <citation type="submission" date="2014-09" db="EMBL/GenBank/DDBJ databases">
        <title>Lactobacillus mucosae CRL573 Genome Sequencing.</title>
        <authorList>
            <person name="Bleckwedel J."/>
            <person name="Teran L.C."/>
            <person name="Bonacina J."/>
            <person name="Saavedra L."/>
            <person name="Mozzi F.B."/>
            <person name="Raya R.R."/>
        </authorList>
    </citation>
    <scope>NUCLEOTIDE SEQUENCE [LARGE SCALE GENOMIC DNA]</scope>
    <source>
        <strain evidence="2 4">CRL573</strain>
    </source>
</reference>
<dbReference type="InterPro" id="IPR056088">
    <property type="entry name" value="DUF7671"/>
</dbReference>
<proteinExistence type="predicted"/>
<protein>
    <recommendedName>
        <fullName evidence="1">DUF7671 domain-containing protein</fullName>
    </recommendedName>
</protein>
<accession>A0A099YA97</accession>
<evidence type="ECO:0000313" key="2">
    <source>
        <dbReference type="EMBL" id="KGL66321.1"/>
    </source>
</evidence>
<dbReference type="Pfam" id="PF24710">
    <property type="entry name" value="DUF7671"/>
    <property type="match status" value="1"/>
</dbReference>
<name>A0A099YA97_LIMMU</name>
<dbReference type="RefSeq" id="WP_034541137.1">
    <property type="nucleotide sequence ID" value="NZ_CABFNH010000001.1"/>
</dbReference>
<dbReference type="Proteomes" id="UP000365705">
    <property type="component" value="Unassembled WGS sequence"/>
</dbReference>
<evidence type="ECO:0000313" key="4">
    <source>
        <dbReference type="Proteomes" id="UP000030001"/>
    </source>
</evidence>
<feature type="domain" description="DUF7671" evidence="1">
    <location>
        <begin position="4"/>
        <end position="97"/>
    </location>
</feature>
<reference evidence="3 5" key="2">
    <citation type="submission" date="2019-06" db="EMBL/GenBank/DDBJ databases">
        <authorList>
            <person name="Rodrigo-Torres L."/>
            <person name="Arahal R. D."/>
            <person name="Lucena T."/>
        </authorList>
    </citation>
    <scope>NUCLEOTIDE SEQUENCE [LARGE SCALE GENOMIC DNA]</scope>
    <source>
        <strain evidence="3 5">INIA P508</strain>
    </source>
</reference>